<dbReference type="InterPro" id="IPR001451">
    <property type="entry name" value="Hexapep"/>
</dbReference>
<keyword evidence="4" id="KW-1185">Reference proteome</keyword>
<dbReference type="AlphaFoldDB" id="A0A5B8VTL6"/>
<dbReference type="Pfam" id="PF00132">
    <property type="entry name" value="Hexapep"/>
    <property type="match status" value="1"/>
</dbReference>
<dbReference type="SUPFAM" id="SSF51161">
    <property type="entry name" value="Trimeric LpxA-like enzymes"/>
    <property type="match status" value="1"/>
</dbReference>
<proteinExistence type="inferred from homology"/>
<dbReference type="OrthoDB" id="9801697at2"/>
<dbReference type="Gene3D" id="2.160.10.10">
    <property type="entry name" value="Hexapeptide repeat proteins"/>
    <property type="match status" value="1"/>
</dbReference>
<dbReference type="CDD" id="cd04647">
    <property type="entry name" value="LbH_MAT_like"/>
    <property type="match status" value="1"/>
</dbReference>
<dbReference type="PANTHER" id="PTHR23416">
    <property type="entry name" value="SIALIC ACID SYNTHASE-RELATED"/>
    <property type="match status" value="1"/>
</dbReference>
<dbReference type="PANTHER" id="PTHR23416:SF23">
    <property type="entry name" value="ACETYLTRANSFERASE C18B11.09C-RELATED"/>
    <property type="match status" value="1"/>
</dbReference>
<name>A0A5B8VTL6_9SPHI</name>
<gene>
    <name evidence="3" type="ORF">FSB76_02080</name>
</gene>
<organism evidence="3 4">
    <name type="scientific">Mucilaginibacter ginsenosidivorax</name>
    <dbReference type="NCBI Taxonomy" id="862126"/>
    <lineage>
        <taxon>Bacteria</taxon>
        <taxon>Pseudomonadati</taxon>
        <taxon>Bacteroidota</taxon>
        <taxon>Sphingobacteriia</taxon>
        <taxon>Sphingobacteriales</taxon>
        <taxon>Sphingobacteriaceae</taxon>
        <taxon>Mucilaginibacter</taxon>
    </lineage>
</organism>
<reference evidence="3 4" key="1">
    <citation type="journal article" date="2013" name="J. Microbiol.">
        <title>Mucilaginibacter ginsenosidivorax sp. nov., with ginsenoside converting activity isolated from sediment.</title>
        <authorList>
            <person name="Kim J.K."/>
            <person name="Choi T.E."/>
            <person name="Liu Q.M."/>
            <person name="Park H.Y."/>
            <person name="Yi T.H."/>
            <person name="Yoon M.H."/>
            <person name="Kim S.C."/>
            <person name="Im W.T."/>
        </authorList>
    </citation>
    <scope>NUCLEOTIDE SEQUENCE [LARGE SCALE GENOMIC DNA]</scope>
    <source>
        <strain evidence="3 4">KHI28</strain>
    </source>
</reference>
<evidence type="ECO:0000256" key="2">
    <source>
        <dbReference type="ARBA" id="ARBA00022679"/>
    </source>
</evidence>
<evidence type="ECO:0000256" key="1">
    <source>
        <dbReference type="ARBA" id="ARBA00007274"/>
    </source>
</evidence>
<dbReference type="Proteomes" id="UP000321362">
    <property type="component" value="Chromosome"/>
</dbReference>
<dbReference type="KEGG" id="mgk:FSB76_02080"/>
<keyword evidence="3" id="KW-0012">Acyltransferase</keyword>
<evidence type="ECO:0000313" key="3">
    <source>
        <dbReference type="EMBL" id="QEC74789.1"/>
    </source>
</evidence>
<dbReference type="GO" id="GO:0008374">
    <property type="term" value="F:O-acyltransferase activity"/>
    <property type="evidence" value="ECO:0007669"/>
    <property type="project" value="TreeGrafter"/>
</dbReference>
<dbReference type="InterPro" id="IPR051159">
    <property type="entry name" value="Hexapeptide_acetyltransf"/>
</dbReference>
<dbReference type="EMBL" id="CP042437">
    <property type="protein sequence ID" value="QEC74789.1"/>
    <property type="molecule type" value="Genomic_DNA"/>
</dbReference>
<comment type="similarity">
    <text evidence="1">Belongs to the transferase hexapeptide repeat family.</text>
</comment>
<sequence length="202" mass="22308">MNKFLFFFIRAFKKVLNKLNDIEHRANCNRYVTNNGTTFLESARIVNMTNDKDRIVVGTGTFILGELLVFAYGGKIKIGNNCYVGIGSRVWSGEDVTIGNDVLISHNVNIVDTTAHELDYIERAATYIKLLKEGHPKEKGTIVTKPIVIEDHVWINFNVIILKGVTIGRGAIVAAGAVVTKDVPPFVLVGGNPARVLKKLIE</sequence>
<accession>A0A5B8VTL6</accession>
<dbReference type="RefSeq" id="WP_147051948.1">
    <property type="nucleotide sequence ID" value="NZ_CP042437.1"/>
</dbReference>
<protein>
    <submittedName>
        <fullName evidence="3">Acyltransferase</fullName>
    </submittedName>
</protein>
<evidence type="ECO:0000313" key="4">
    <source>
        <dbReference type="Proteomes" id="UP000321362"/>
    </source>
</evidence>
<dbReference type="InterPro" id="IPR011004">
    <property type="entry name" value="Trimer_LpxA-like_sf"/>
</dbReference>
<keyword evidence="2 3" id="KW-0808">Transferase</keyword>
<dbReference type="GO" id="GO:0005829">
    <property type="term" value="C:cytosol"/>
    <property type="evidence" value="ECO:0007669"/>
    <property type="project" value="TreeGrafter"/>
</dbReference>